<comment type="similarity">
    <text evidence="1">Belongs to the CRISP family.</text>
</comment>
<keyword evidence="2 3" id="KW-1015">Disulfide bond</keyword>
<dbReference type="FunFam" id="3.40.33.10:FF:000005">
    <property type="entry name" value="Cysteine-rich secretory protein 2"/>
    <property type="match status" value="1"/>
</dbReference>
<dbReference type="Proteomes" id="UP000694400">
    <property type="component" value="Chromosome 3"/>
</dbReference>
<feature type="disulfide bond" evidence="3">
    <location>
        <begin position="332"/>
        <end position="350"/>
    </location>
</feature>
<dbReference type="InterPro" id="IPR013871">
    <property type="entry name" value="Cysteine_rich_secretory"/>
</dbReference>
<name>A0A8B9QSI4_ANAPL</name>
<evidence type="ECO:0000256" key="1">
    <source>
        <dbReference type="ARBA" id="ARBA00009923"/>
    </source>
</evidence>
<organism evidence="7 8">
    <name type="scientific">Anas platyrhynchos</name>
    <name type="common">Mallard</name>
    <name type="synonym">Anas boschas</name>
    <dbReference type="NCBI Taxonomy" id="8839"/>
    <lineage>
        <taxon>Eukaryota</taxon>
        <taxon>Metazoa</taxon>
        <taxon>Chordata</taxon>
        <taxon>Craniata</taxon>
        <taxon>Vertebrata</taxon>
        <taxon>Euteleostomi</taxon>
        <taxon>Archelosauria</taxon>
        <taxon>Archosauria</taxon>
        <taxon>Dinosauria</taxon>
        <taxon>Saurischia</taxon>
        <taxon>Theropoda</taxon>
        <taxon>Coelurosauria</taxon>
        <taxon>Aves</taxon>
        <taxon>Neognathae</taxon>
        <taxon>Galloanserae</taxon>
        <taxon>Anseriformes</taxon>
        <taxon>Anatidae</taxon>
        <taxon>Anatinae</taxon>
        <taxon>Anas</taxon>
    </lineage>
</organism>
<dbReference type="Ensembl" id="ENSAPLT00020002442.1">
    <property type="protein sequence ID" value="ENSAPLP00020002268.1"/>
    <property type="gene ID" value="ENSAPLG00020001660.1"/>
</dbReference>
<dbReference type="AlphaFoldDB" id="A0A8B9QSI4"/>
<reference evidence="7" key="3">
    <citation type="submission" date="2025-09" db="UniProtKB">
        <authorList>
            <consortium name="Ensembl"/>
        </authorList>
    </citation>
    <scope>IDENTIFICATION</scope>
</reference>
<dbReference type="Gene3D" id="3.40.33.10">
    <property type="entry name" value="CAP"/>
    <property type="match status" value="1"/>
</dbReference>
<feature type="chain" id="PRO_5034433138" evidence="5">
    <location>
        <begin position="20"/>
        <end position="361"/>
    </location>
</feature>
<dbReference type="Pfam" id="PF08562">
    <property type="entry name" value="Crisp"/>
    <property type="match status" value="1"/>
</dbReference>
<dbReference type="SMART" id="SM00198">
    <property type="entry name" value="SCP"/>
    <property type="match status" value="1"/>
</dbReference>
<evidence type="ECO:0000256" key="2">
    <source>
        <dbReference type="ARBA" id="ARBA00023157"/>
    </source>
</evidence>
<feature type="signal peptide" evidence="5">
    <location>
        <begin position="1"/>
        <end position="19"/>
    </location>
</feature>
<accession>A0A8B9QSI4</accession>
<dbReference type="SUPFAM" id="SSF57546">
    <property type="entry name" value="Crisp domain-like"/>
    <property type="match status" value="1"/>
</dbReference>
<evidence type="ECO:0000256" key="5">
    <source>
        <dbReference type="SAM" id="SignalP"/>
    </source>
</evidence>
<dbReference type="InterPro" id="IPR001283">
    <property type="entry name" value="CRISP-related"/>
</dbReference>
<dbReference type="InterPro" id="IPR018244">
    <property type="entry name" value="Allrgn_V5/Tpx1_CS"/>
</dbReference>
<evidence type="ECO:0000256" key="3">
    <source>
        <dbReference type="PROSITE-ProRule" id="PRU01005"/>
    </source>
</evidence>
<dbReference type="InterPro" id="IPR042076">
    <property type="entry name" value="Crisp-like_dom"/>
</dbReference>
<dbReference type="PRINTS" id="PR00837">
    <property type="entry name" value="V5TPXLIKE"/>
</dbReference>
<dbReference type="PROSITE" id="PS01010">
    <property type="entry name" value="CRISP_2"/>
    <property type="match status" value="1"/>
</dbReference>
<dbReference type="PROSITE" id="PS51670">
    <property type="entry name" value="SHKT"/>
    <property type="match status" value="1"/>
</dbReference>
<dbReference type="InterPro" id="IPR035940">
    <property type="entry name" value="CAP_sf"/>
</dbReference>
<dbReference type="Pfam" id="PF00188">
    <property type="entry name" value="CAP"/>
    <property type="match status" value="1"/>
</dbReference>
<evidence type="ECO:0000256" key="4">
    <source>
        <dbReference type="SAM" id="MobiDB-lite"/>
    </source>
</evidence>
<keyword evidence="5" id="KW-0732">Signal</keyword>
<evidence type="ECO:0000259" key="6">
    <source>
        <dbReference type="PROSITE" id="PS51670"/>
    </source>
</evidence>
<sequence>MGPITAVLCLVALIHQAEAQVYQSKQVDTPLFPPFPVKYPIQKPVKKPIQKPIYKPVQKPIHKQIPIQKPVQLPPIKKPVQVPAIKKPVYVPPVKKPVYVPPVKKPVYVPPVKKPARLPPIKKPQQPQQPQQPAQQKYNGFQMQSKQQMLQQQNIIQLKNKQVILKEHNQIRRSVVPTARNMLKMVWNERAAKNAQKWAKKCEMEISPTDQRVIDGITCGENILLSSQPKTWAETIQVWNSQGSNFKYGFGATTKNANVKSYAQLVWYNSYQVGCAVAYCPRNQYNYFYVCHYCPPGNNIMQVAAPYKSGPRCADCPGHSNPCRHRDAFPNCKNMITLFGCRHSVVREKCAATCKCTTQIV</sequence>
<protein>
    <submittedName>
        <fullName evidence="7">Cysteine rich secretory protein 2</fullName>
    </submittedName>
</protein>
<dbReference type="PANTHER" id="PTHR10334">
    <property type="entry name" value="CYSTEINE-RICH SECRETORY PROTEIN-RELATED"/>
    <property type="match status" value="1"/>
</dbReference>
<feature type="disulfide bond" evidence="3">
    <location>
        <begin position="341"/>
        <end position="354"/>
    </location>
</feature>
<feature type="domain" description="ShKT" evidence="6">
    <location>
        <begin position="323"/>
        <end position="356"/>
    </location>
</feature>
<proteinExistence type="inferred from homology"/>
<dbReference type="InterPro" id="IPR003582">
    <property type="entry name" value="ShKT_dom"/>
</dbReference>
<dbReference type="FunFam" id="1.10.10.740:FF:000001">
    <property type="entry name" value="Cysteine-rich secretory protein 2"/>
    <property type="match status" value="1"/>
</dbReference>
<evidence type="ECO:0000313" key="7">
    <source>
        <dbReference type="Ensembl" id="ENSAPLP00020002268.1"/>
    </source>
</evidence>
<dbReference type="SUPFAM" id="SSF55797">
    <property type="entry name" value="PR-1-like"/>
    <property type="match status" value="1"/>
</dbReference>
<feature type="region of interest" description="Disordered" evidence="4">
    <location>
        <begin position="114"/>
        <end position="141"/>
    </location>
</feature>
<dbReference type="GO" id="GO:0005576">
    <property type="term" value="C:extracellular region"/>
    <property type="evidence" value="ECO:0007669"/>
    <property type="project" value="InterPro"/>
</dbReference>
<comment type="caution">
    <text evidence="3">Lacks conserved residue(s) required for the propagation of feature annotation.</text>
</comment>
<reference evidence="7" key="1">
    <citation type="submission" date="2019-08" db="EMBL/GenBank/DDBJ databases">
        <title>Three high-quality genomes provides insights into domestication of ducks.</title>
        <authorList>
            <person name="Hou Z.C."/>
            <person name="Zhu F."/>
            <person name="Yin Z.T."/>
            <person name="Zhang F."/>
        </authorList>
    </citation>
    <scope>NUCLEOTIDE SEQUENCE [LARGE SCALE GENOMIC DNA]</scope>
</reference>
<dbReference type="Gene3D" id="1.10.10.740">
    <property type="entry name" value="Crisp domain"/>
    <property type="match status" value="1"/>
</dbReference>
<evidence type="ECO:0000313" key="8">
    <source>
        <dbReference type="Proteomes" id="UP000694400"/>
    </source>
</evidence>
<dbReference type="InterPro" id="IPR014044">
    <property type="entry name" value="CAP_dom"/>
</dbReference>
<feature type="compositionally biased region" description="Low complexity" evidence="4">
    <location>
        <begin position="123"/>
        <end position="141"/>
    </location>
</feature>
<reference evidence="7" key="2">
    <citation type="submission" date="2025-08" db="UniProtKB">
        <authorList>
            <consortium name="Ensembl"/>
        </authorList>
    </citation>
    <scope>IDENTIFICATION</scope>
</reference>